<dbReference type="AlphaFoldDB" id="C7NUD9"/>
<dbReference type="Pfam" id="PF19810">
    <property type="entry name" value="HFX_2341_N"/>
    <property type="match status" value="1"/>
</dbReference>
<keyword evidence="4" id="KW-1185">Reference proteome</keyword>
<evidence type="ECO:0000313" key="3">
    <source>
        <dbReference type="EMBL" id="ACV11036.1"/>
    </source>
</evidence>
<evidence type="ECO:0000313" key="4">
    <source>
        <dbReference type="Proteomes" id="UP000002071"/>
    </source>
</evidence>
<organism evidence="3 4">
    <name type="scientific">Halorhabdus utahensis (strain DSM 12940 / JCM 11049 / AX-2)</name>
    <dbReference type="NCBI Taxonomy" id="519442"/>
    <lineage>
        <taxon>Archaea</taxon>
        <taxon>Methanobacteriati</taxon>
        <taxon>Methanobacteriota</taxon>
        <taxon>Stenosarchaea group</taxon>
        <taxon>Halobacteria</taxon>
        <taxon>Halobacteriales</taxon>
        <taxon>Haloarculaceae</taxon>
        <taxon>Halorhabdus</taxon>
    </lineage>
</organism>
<protein>
    <submittedName>
        <fullName evidence="3">Uncharacterized protein</fullName>
    </submittedName>
</protein>
<sequence>MNELEVRREGSVSTTTETFLTIGVGICDMQPIEEVHVVPLGYEHDRILSPIREHDADRVYLLAAAHQDRHLTPYQEALVEELEADSRAVAFRETDLADIYDVLAVVTTVAAEHAEDVVRVNVSSAGKLAAIGSAIACMATDATAYYVHVEEHVPDLESNPRTRGFEEAEVLPSYPIEAVSYDQVAVLDYLAETNTDAYTAKKSDLIEFAEAAELSFMTEADPANDKAKFALLNANIVDPLESDGYIAVEAVGRQKQIDLTETGWNVLHAFRHKLQDDS</sequence>
<feature type="domain" description="HFX-2341-like N-terminal" evidence="1">
    <location>
        <begin position="34"/>
        <end position="151"/>
    </location>
</feature>
<dbReference type="Pfam" id="PF22665">
    <property type="entry name" value="WHD_DUF6293"/>
    <property type="match status" value="1"/>
</dbReference>
<dbReference type="KEGG" id="hut:Huta_0853"/>
<reference evidence="3 4" key="1">
    <citation type="journal article" date="2009" name="Stand. Genomic Sci.">
        <title>Complete genome sequence of Halorhabdus utahensis type strain (AX-2).</title>
        <authorList>
            <person name="Anderson I."/>
            <person name="Tindall B.J."/>
            <person name="Pomrenke H."/>
            <person name="Goker M."/>
            <person name="Lapidus A."/>
            <person name="Nolan M."/>
            <person name="Copeland A."/>
            <person name="Glavina Del Rio T."/>
            <person name="Chen F."/>
            <person name="Tice H."/>
            <person name="Cheng J.F."/>
            <person name="Lucas S."/>
            <person name="Chertkov O."/>
            <person name="Bruce D."/>
            <person name="Brettin T."/>
            <person name="Detter J.C."/>
            <person name="Han C."/>
            <person name="Goodwin L."/>
            <person name="Land M."/>
            <person name="Hauser L."/>
            <person name="Chang Y.J."/>
            <person name="Jeffries C.D."/>
            <person name="Pitluck S."/>
            <person name="Pati A."/>
            <person name="Mavromatis K."/>
            <person name="Ivanova N."/>
            <person name="Ovchinnikova G."/>
            <person name="Chen A."/>
            <person name="Palaniappan K."/>
            <person name="Chain P."/>
            <person name="Rohde M."/>
            <person name="Bristow J."/>
            <person name="Eisen J.A."/>
            <person name="Markowitz V."/>
            <person name="Hugenholtz P."/>
            <person name="Kyrpides N.C."/>
            <person name="Klenk H.P."/>
        </authorList>
    </citation>
    <scope>NUCLEOTIDE SEQUENCE [LARGE SCALE GENOMIC DNA]</scope>
    <source>
        <strain evidence="4">DSM 12940 / JCM 11049 / AX-2</strain>
    </source>
</reference>
<evidence type="ECO:0000259" key="1">
    <source>
        <dbReference type="Pfam" id="PF19810"/>
    </source>
</evidence>
<name>C7NUD9_HALUD</name>
<dbReference type="eggNOG" id="arCOG01449">
    <property type="taxonomic scope" value="Archaea"/>
</dbReference>
<dbReference type="HOGENOM" id="CLU_087820_0_0_2"/>
<dbReference type="STRING" id="519442.Huta_0853"/>
<dbReference type="InterPro" id="IPR046260">
    <property type="entry name" value="HFX_2341-like_N"/>
</dbReference>
<dbReference type="Proteomes" id="UP000002071">
    <property type="component" value="Chromosome"/>
</dbReference>
<evidence type="ECO:0000259" key="2">
    <source>
        <dbReference type="Pfam" id="PF22665"/>
    </source>
</evidence>
<proteinExistence type="predicted"/>
<feature type="domain" description="DUF6293" evidence="2">
    <location>
        <begin position="171"/>
        <end position="270"/>
    </location>
</feature>
<dbReference type="EMBL" id="CP001687">
    <property type="protein sequence ID" value="ACV11036.1"/>
    <property type="molecule type" value="Genomic_DNA"/>
</dbReference>
<dbReference type="InterPro" id="IPR054162">
    <property type="entry name" value="DUF6293_C"/>
</dbReference>
<accession>C7NUD9</accession>
<gene>
    <name evidence="3" type="ordered locus">Huta_0853</name>
</gene>